<reference evidence="1" key="1">
    <citation type="journal article" date="2023" name="Plant J.">
        <title>Genome sequences and population genomics provide insights into the demographic history, inbreeding, and mutation load of two 'living fossil' tree species of Dipteronia.</title>
        <authorList>
            <person name="Feng Y."/>
            <person name="Comes H.P."/>
            <person name="Chen J."/>
            <person name="Zhu S."/>
            <person name="Lu R."/>
            <person name="Zhang X."/>
            <person name="Li P."/>
            <person name="Qiu J."/>
            <person name="Olsen K.M."/>
            <person name="Qiu Y."/>
        </authorList>
    </citation>
    <scope>NUCLEOTIDE SEQUENCE</scope>
    <source>
        <strain evidence="1">KIB01</strain>
    </source>
</reference>
<organism evidence="1 2">
    <name type="scientific">Dipteronia dyeriana</name>
    <dbReference type="NCBI Taxonomy" id="168575"/>
    <lineage>
        <taxon>Eukaryota</taxon>
        <taxon>Viridiplantae</taxon>
        <taxon>Streptophyta</taxon>
        <taxon>Embryophyta</taxon>
        <taxon>Tracheophyta</taxon>
        <taxon>Spermatophyta</taxon>
        <taxon>Magnoliopsida</taxon>
        <taxon>eudicotyledons</taxon>
        <taxon>Gunneridae</taxon>
        <taxon>Pentapetalae</taxon>
        <taxon>rosids</taxon>
        <taxon>malvids</taxon>
        <taxon>Sapindales</taxon>
        <taxon>Sapindaceae</taxon>
        <taxon>Hippocastanoideae</taxon>
        <taxon>Acereae</taxon>
        <taxon>Dipteronia</taxon>
    </lineage>
</organism>
<dbReference type="AlphaFoldDB" id="A0AAD9WSZ3"/>
<comment type="caution">
    <text evidence="1">The sequence shown here is derived from an EMBL/GenBank/DDBJ whole genome shotgun (WGS) entry which is preliminary data.</text>
</comment>
<evidence type="ECO:0000313" key="1">
    <source>
        <dbReference type="EMBL" id="KAK2641235.1"/>
    </source>
</evidence>
<protein>
    <submittedName>
        <fullName evidence="1">Uncharacterized protein</fullName>
    </submittedName>
</protein>
<proteinExistence type="predicted"/>
<dbReference type="EMBL" id="JANJYI010000007">
    <property type="protein sequence ID" value="KAK2641235.1"/>
    <property type="molecule type" value="Genomic_DNA"/>
</dbReference>
<evidence type="ECO:0000313" key="2">
    <source>
        <dbReference type="Proteomes" id="UP001280121"/>
    </source>
</evidence>
<keyword evidence="2" id="KW-1185">Reference proteome</keyword>
<gene>
    <name evidence="1" type="ORF">Ddye_022998</name>
</gene>
<dbReference type="Proteomes" id="UP001280121">
    <property type="component" value="Unassembled WGS sequence"/>
</dbReference>
<name>A0AAD9WSZ3_9ROSI</name>
<sequence length="136" mass="14746">MDLNIEKDQNLYEEHSQQQCFGCLVTAVHLVAGTTLTIQGQGLSKTFEPFKPTTRESMESSLSCAENAARPSLLEAIGEPTRRIVASFGIALVGLISNTKGLSKIISRPSDMVMLLVGLTLLKTMNPPPIMNPLMT</sequence>
<accession>A0AAD9WSZ3</accession>